<gene>
    <name evidence="1" type="ORF">SCALOS_LOCUS3063</name>
</gene>
<evidence type="ECO:0000313" key="1">
    <source>
        <dbReference type="EMBL" id="CAG8496784.1"/>
    </source>
</evidence>
<proteinExistence type="predicted"/>
<dbReference type="Proteomes" id="UP000789860">
    <property type="component" value="Unassembled WGS sequence"/>
</dbReference>
<protein>
    <submittedName>
        <fullName evidence="1">5656_t:CDS:1</fullName>
    </submittedName>
</protein>
<name>A0ACA9KXP3_9GLOM</name>
<reference evidence="1" key="1">
    <citation type="submission" date="2021-06" db="EMBL/GenBank/DDBJ databases">
        <authorList>
            <person name="Kallberg Y."/>
            <person name="Tangrot J."/>
            <person name="Rosling A."/>
        </authorList>
    </citation>
    <scope>NUCLEOTIDE SEQUENCE</scope>
    <source>
        <strain evidence="1">AU212A</strain>
    </source>
</reference>
<accession>A0ACA9KXP3</accession>
<evidence type="ECO:0000313" key="2">
    <source>
        <dbReference type="Proteomes" id="UP000789860"/>
    </source>
</evidence>
<keyword evidence="2" id="KW-1185">Reference proteome</keyword>
<dbReference type="EMBL" id="CAJVPM010003096">
    <property type="protein sequence ID" value="CAG8496784.1"/>
    <property type="molecule type" value="Genomic_DNA"/>
</dbReference>
<sequence>MQYHHYIPRFLLRNFSIDNNERIFLLQIYDRKTDQLDVSLVSRTFGYVDMYRNIKYEDEMRVEKELSELERRASNVVKEIIKESQAASQVTLFRKDLYDLRKFLHVMNYRNTSRWSQFTEKRFDAQTLKMVEDFMQEHKLQSAKEVWLQNIYETIKTPYDVVEANPRIFSLDRDEFMFRKNYYVVIWQAGENDEFIVTNNGFGIFEGVNGMIFQSQFQFAFHFFYVISPKLMLVLCNNFFRNETTKNLMYKFFGRDHSVFENAPRPLASSRYIAPGEYRENDTFTFPFVKLPSATVHLVNSFFLNEARPELVLAFLSHSYLYKLICKYPKFDKELGLVTQDFMSLKKQLFKELNRTHKEDLCFRKNISTD</sequence>
<comment type="caution">
    <text evidence="1">The sequence shown here is derived from an EMBL/GenBank/DDBJ whole genome shotgun (WGS) entry which is preliminary data.</text>
</comment>
<organism evidence="1 2">
    <name type="scientific">Scutellospora calospora</name>
    <dbReference type="NCBI Taxonomy" id="85575"/>
    <lineage>
        <taxon>Eukaryota</taxon>
        <taxon>Fungi</taxon>
        <taxon>Fungi incertae sedis</taxon>
        <taxon>Mucoromycota</taxon>
        <taxon>Glomeromycotina</taxon>
        <taxon>Glomeromycetes</taxon>
        <taxon>Diversisporales</taxon>
        <taxon>Gigasporaceae</taxon>
        <taxon>Scutellospora</taxon>
    </lineage>
</organism>